<dbReference type="FunFam" id="3.90.70.10:FF:000001">
    <property type="entry name" value="Calpain-1 catalytic subunit"/>
    <property type="match status" value="1"/>
</dbReference>
<evidence type="ECO:0000256" key="5">
    <source>
        <dbReference type="ARBA" id="ARBA00007623"/>
    </source>
</evidence>
<dbReference type="CDD" id="cd00044">
    <property type="entry name" value="CysPc"/>
    <property type="match status" value="1"/>
</dbReference>
<keyword evidence="15" id="KW-0106">Calcium</keyword>
<name>A0A672R3I4_SINGR</name>
<dbReference type="GO" id="GO:0005737">
    <property type="term" value="C:cytoplasm"/>
    <property type="evidence" value="ECO:0007669"/>
    <property type="project" value="UniProtKB-SubCell"/>
</dbReference>
<evidence type="ECO:0000256" key="13">
    <source>
        <dbReference type="ARBA" id="ARBA00022801"/>
    </source>
</evidence>
<gene>
    <name evidence="22" type="primary">LOC107586085</name>
</gene>
<dbReference type="InterPro" id="IPR022683">
    <property type="entry name" value="Calpain_III"/>
</dbReference>
<dbReference type="InterPro" id="IPR038765">
    <property type="entry name" value="Papain-like_cys_pep_sf"/>
</dbReference>
<feature type="domain" description="Calpain catalytic" evidence="20">
    <location>
        <begin position="48"/>
        <end position="347"/>
    </location>
</feature>
<dbReference type="PRINTS" id="PR00704">
    <property type="entry name" value="CALPAIN"/>
</dbReference>
<protein>
    <recommendedName>
        <fullName evidence="7">Calpain-1 catalytic subunit</fullName>
        <ecNumber evidence="6">3.4.22.52</ecNumber>
    </recommendedName>
    <alternativeName>
        <fullName evidence="17">Calpain-1 large subunit</fullName>
    </alternativeName>
</protein>
<evidence type="ECO:0000313" key="22">
    <source>
        <dbReference type="Ensembl" id="ENSSGRP00000083197.1"/>
    </source>
</evidence>
<sequence>MHKRIQIKPCCSANRLKADGVGSFEQALHFQNQDFEALKQECLEGGYLFEDPCFPAEPPSLGFKELAPYSSKTRGVEWMRPMELCDDPQFIVGGASRTDICQGALGDCWLLAAIASLTLNERLLHRVVPHGQSFQDDYAGIFHFQFWQFGEWVDIVIDDRLPVRDGELMFVHSAEGNEFWSALVEKAYAKLNGSYEALSGGSTTEGFEDFTGGVSEMFELCKAPRDLYRIISKALERGSLLGCSIDITSAFDMESVTFKKLVKGHAYSVTALKQVEFRGCTERLIRIRNPWGQVEWTGAWSDNSPEWDEIDPSEKDDLHLQMEDGEFWMSFSEFLRQFSRLEICNLTPDALSDDDLSHWNTIKFHGAWRRGSTAGGCRNHPNTFWINPQYKVTLLEEDDDPEDEEVACSFLVALLQKDRRRYRRHGQDMHTIGFAIYEVRSMNPCKQSVGCQNVHLKKDFFLTHSSCARSETFINLREVSTRLRLPPGEYIIVPSTFEPSKEADFVLRAEITEDDIDDSFKSLFAQLAGEDMEISVRELRTILNRVVSKHKDLKTDGFSMESCRTMVNLLDKDGSARLGLVEFQILWNKVRKLLGIFREFDIDKSGTMSSYEMRLAVESAGFKLNNRLNQILVARYAENEVIDFDNFVCCLIKLEAMFRSFQQLDSDGTGTAEMNLSEVLWLDFLIFKCQNKPFTEH</sequence>
<dbReference type="CDD" id="cd00214">
    <property type="entry name" value="Calpain_III"/>
    <property type="match status" value="1"/>
</dbReference>
<keyword evidence="9" id="KW-0963">Cytoplasm</keyword>
<accession>A0A672R3I4</accession>
<dbReference type="GO" id="GO:0006508">
    <property type="term" value="P:proteolysis"/>
    <property type="evidence" value="ECO:0007669"/>
    <property type="project" value="UniProtKB-KW"/>
</dbReference>
<dbReference type="Gene3D" id="1.10.238.10">
    <property type="entry name" value="EF-hand"/>
    <property type="match status" value="1"/>
</dbReference>
<dbReference type="Pfam" id="PF01067">
    <property type="entry name" value="Calpain_III"/>
    <property type="match status" value="1"/>
</dbReference>
<dbReference type="GO" id="GO:0004198">
    <property type="term" value="F:calcium-dependent cysteine-type endopeptidase activity"/>
    <property type="evidence" value="ECO:0007669"/>
    <property type="project" value="UniProtKB-EC"/>
</dbReference>
<feature type="active site" evidence="18 19">
    <location>
        <position position="265"/>
    </location>
</feature>
<evidence type="ECO:0000256" key="10">
    <source>
        <dbReference type="ARBA" id="ARBA00022670"/>
    </source>
</evidence>
<evidence type="ECO:0000256" key="14">
    <source>
        <dbReference type="ARBA" id="ARBA00022807"/>
    </source>
</evidence>
<dbReference type="InterPro" id="IPR022684">
    <property type="entry name" value="Calpain_cysteine_protease"/>
</dbReference>
<dbReference type="SMART" id="SM00720">
    <property type="entry name" value="calpain_III"/>
    <property type="match status" value="1"/>
</dbReference>
<feature type="domain" description="EF-hand" evidence="21">
    <location>
        <begin position="588"/>
        <end position="623"/>
    </location>
</feature>
<dbReference type="Gene3D" id="3.90.70.10">
    <property type="entry name" value="Cysteine proteinases"/>
    <property type="match status" value="1"/>
</dbReference>
<dbReference type="InterPro" id="IPR000169">
    <property type="entry name" value="Pept_cys_AS"/>
</dbReference>
<dbReference type="GO" id="GO:0005509">
    <property type="term" value="F:calcium ion binding"/>
    <property type="evidence" value="ECO:0007669"/>
    <property type="project" value="InterPro"/>
</dbReference>
<dbReference type="GO" id="GO:0005886">
    <property type="term" value="C:plasma membrane"/>
    <property type="evidence" value="ECO:0007669"/>
    <property type="project" value="UniProtKB-SubCell"/>
</dbReference>
<dbReference type="SUPFAM" id="SSF49758">
    <property type="entry name" value="Calpain large subunit, middle domain (domain III)"/>
    <property type="match status" value="1"/>
</dbReference>
<dbReference type="SMART" id="SM00230">
    <property type="entry name" value="CysPc"/>
    <property type="match status" value="1"/>
</dbReference>
<comment type="cofactor">
    <cofactor evidence="2">
        <name>Ca(2+)</name>
        <dbReference type="ChEBI" id="CHEBI:29108"/>
    </cofactor>
</comment>
<keyword evidence="16" id="KW-0472">Membrane</keyword>
<dbReference type="EC" id="3.4.22.52" evidence="6"/>
<evidence type="ECO:0000256" key="11">
    <source>
        <dbReference type="ARBA" id="ARBA00022723"/>
    </source>
</evidence>
<evidence type="ECO:0000259" key="21">
    <source>
        <dbReference type="PROSITE" id="PS50222"/>
    </source>
</evidence>
<evidence type="ECO:0000256" key="4">
    <source>
        <dbReference type="ARBA" id="ARBA00004496"/>
    </source>
</evidence>
<keyword evidence="11" id="KW-0479">Metal-binding</keyword>
<evidence type="ECO:0000256" key="2">
    <source>
        <dbReference type="ARBA" id="ARBA00001913"/>
    </source>
</evidence>
<keyword evidence="10 19" id="KW-0645">Protease</keyword>
<evidence type="ECO:0000256" key="12">
    <source>
        <dbReference type="ARBA" id="ARBA00022737"/>
    </source>
</evidence>
<dbReference type="PROSITE" id="PS50203">
    <property type="entry name" value="CALPAIN_CAT"/>
    <property type="match status" value="1"/>
</dbReference>
<keyword evidence="23" id="KW-1185">Reference proteome</keyword>
<comment type="subcellular location">
    <subcellularLocation>
        <location evidence="3">Cell membrane</location>
    </subcellularLocation>
    <subcellularLocation>
        <location evidence="4">Cytoplasm</location>
    </subcellularLocation>
</comment>
<keyword evidence="13 19" id="KW-0378">Hydrolase</keyword>
<evidence type="ECO:0000256" key="9">
    <source>
        <dbReference type="ARBA" id="ARBA00022490"/>
    </source>
</evidence>
<dbReference type="FunFam" id="2.60.120.380:FF:000001">
    <property type="entry name" value="Calpain-1 catalytic subunit"/>
    <property type="match status" value="1"/>
</dbReference>
<evidence type="ECO:0000256" key="8">
    <source>
        <dbReference type="ARBA" id="ARBA00022475"/>
    </source>
</evidence>
<keyword evidence="8" id="KW-1003">Cell membrane</keyword>
<dbReference type="SUPFAM" id="SSF54001">
    <property type="entry name" value="Cysteine proteinases"/>
    <property type="match status" value="1"/>
</dbReference>
<keyword evidence="14 19" id="KW-0788">Thiol protease</keyword>
<evidence type="ECO:0000259" key="20">
    <source>
        <dbReference type="PROSITE" id="PS50203"/>
    </source>
</evidence>
<dbReference type="Proteomes" id="UP000472262">
    <property type="component" value="Unassembled WGS sequence"/>
</dbReference>
<dbReference type="SUPFAM" id="SSF47473">
    <property type="entry name" value="EF-hand"/>
    <property type="match status" value="1"/>
</dbReference>
<dbReference type="InterPro" id="IPR001300">
    <property type="entry name" value="Peptidase_C2_calpain_cat"/>
</dbReference>
<dbReference type="AlphaFoldDB" id="A0A672R3I4"/>
<dbReference type="Ensembl" id="ENSSGRT00000088604.1">
    <property type="protein sequence ID" value="ENSSGRP00000083197.1"/>
    <property type="gene ID" value="ENSSGRG00000041647.1"/>
</dbReference>
<dbReference type="InterPro" id="IPR018247">
    <property type="entry name" value="EF_Hand_1_Ca_BS"/>
</dbReference>
<keyword evidence="12" id="KW-0677">Repeat</keyword>
<dbReference type="InterPro" id="IPR022682">
    <property type="entry name" value="Calpain_domain_III"/>
</dbReference>
<dbReference type="InterPro" id="IPR033883">
    <property type="entry name" value="C2_III"/>
</dbReference>
<dbReference type="PANTHER" id="PTHR10183">
    <property type="entry name" value="CALPAIN"/>
    <property type="match status" value="1"/>
</dbReference>
<feature type="active site" evidence="18 19">
    <location>
        <position position="289"/>
    </location>
</feature>
<dbReference type="FunFam" id="1.10.238.10:FF:000124">
    <property type="entry name" value="Calpain-1 catalytic subunit"/>
    <property type="match status" value="1"/>
</dbReference>
<evidence type="ECO:0000256" key="17">
    <source>
        <dbReference type="ARBA" id="ARBA00032619"/>
    </source>
</evidence>
<dbReference type="InterPro" id="IPR002048">
    <property type="entry name" value="EF_hand_dom"/>
</dbReference>
<evidence type="ECO:0000256" key="6">
    <source>
        <dbReference type="ARBA" id="ARBA00012482"/>
    </source>
</evidence>
<proteinExistence type="inferred from homology"/>
<feature type="active site" evidence="18 19">
    <location>
        <position position="108"/>
    </location>
</feature>
<dbReference type="PROSITE" id="PS50222">
    <property type="entry name" value="EF_HAND_2"/>
    <property type="match status" value="1"/>
</dbReference>
<dbReference type="InterPro" id="IPR036213">
    <property type="entry name" value="Calpain_III_sf"/>
</dbReference>
<dbReference type="InterPro" id="IPR011992">
    <property type="entry name" value="EF-hand-dom_pair"/>
</dbReference>
<organism evidence="22 23">
    <name type="scientific">Sinocyclocheilus grahami</name>
    <name type="common">Dianchi golden-line fish</name>
    <name type="synonym">Barbus grahami</name>
    <dbReference type="NCBI Taxonomy" id="75366"/>
    <lineage>
        <taxon>Eukaryota</taxon>
        <taxon>Metazoa</taxon>
        <taxon>Chordata</taxon>
        <taxon>Craniata</taxon>
        <taxon>Vertebrata</taxon>
        <taxon>Euteleostomi</taxon>
        <taxon>Actinopterygii</taxon>
        <taxon>Neopterygii</taxon>
        <taxon>Teleostei</taxon>
        <taxon>Ostariophysi</taxon>
        <taxon>Cypriniformes</taxon>
        <taxon>Cyprinidae</taxon>
        <taxon>Cyprininae</taxon>
        <taxon>Sinocyclocheilus</taxon>
    </lineage>
</organism>
<evidence type="ECO:0000256" key="15">
    <source>
        <dbReference type="ARBA" id="ARBA00022837"/>
    </source>
</evidence>
<reference evidence="22" key="1">
    <citation type="submission" date="2025-08" db="UniProtKB">
        <authorList>
            <consortium name="Ensembl"/>
        </authorList>
    </citation>
    <scope>IDENTIFICATION</scope>
</reference>
<evidence type="ECO:0000256" key="7">
    <source>
        <dbReference type="ARBA" id="ARBA00020246"/>
    </source>
</evidence>
<evidence type="ECO:0000313" key="23">
    <source>
        <dbReference type="Proteomes" id="UP000472262"/>
    </source>
</evidence>
<evidence type="ECO:0000256" key="16">
    <source>
        <dbReference type="ARBA" id="ARBA00023136"/>
    </source>
</evidence>
<dbReference type="Pfam" id="PF13833">
    <property type="entry name" value="EF-hand_8"/>
    <property type="match status" value="1"/>
</dbReference>
<evidence type="ECO:0000256" key="18">
    <source>
        <dbReference type="PIRSR" id="PIRSR622684-1"/>
    </source>
</evidence>
<comment type="similarity">
    <text evidence="5">Belongs to the peptidase C2 family.</text>
</comment>
<evidence type="ECO:0000256" key="3">
    <source>
        <dbReference type="ARBA" id="ARBA00004236"/>
    </source>
</evidence>
<evidence type="ECO:0000256" key="1">
    <source>
        <dbReference type="ARBA" id="ARBA00001208"/>
    </source>
</evidence>
<comment type="catalytic activity">
    <reaction evidence="1">
        <text>Broad endopeptidase specificity.</text>
        <dbReference type="EC" id="3.4.22.52"/>
    </reaction>
</comment>
<reference evidence="22" key="2">
    <citation type="submission" date="2025-09" db="UniProtKB">
        <authorList>
            <consortium name="Ensembl"/>
        </authorList>
    </citation>
    <scope>IDENTIFICATION</scope>
</reference>
<dbReference type="Pfam" id="PF00648">
    <property type="entry name" value="Peptidase_C2"/>
    <property type="match status" value="1"/>
</dbReference>
<dbReference type="PROSITE" id="PS00139">
    <property type="entry name" value="THIOL_PROTEASE_CYS"/>
    <property type="match status" value="1"/>
</dbReference>
<evidence type="ECO:0000256" key="19">
    <source>
        <dbReference type="PROSITE-ProRule" id="PRU00239"/>
    </source>
</evidence>
<dbReference type="PANTHER" id="PTHR10183:SF322">
    <property type="entry name" value="CALPAIN-11"/>
    <property type="match status" value="1"/>
</dbReference>
<dbReference type="PROSITE" id="PS00018">
    <property type="entry name" value="EF_HAND_1"/>
    <property type="match status" value="1"/>
</dbReference>
<dbReference type="Gene3D" id="2.60.120.380">
    <property type="match status" value="1"/>
</dbReference>